<evidence type="ECO:0000256" key="1">
    <source>
        <dbReference type="ARBA" id="ARBA00004651"/>
    </source>
</evidence>
<evidence type="ECO:0000256" key="4">
    <source>
        <dbReference type="ARBA" id="ARBA00022692"/>
    </source>
</evidence>
<keyword evidence="8" id="KW-0732">Signal</keyword>
<dbReference type="InterPro" id="IPR011014">
    <property type="entry name" value="MscS_channel_TM-2"/>
</dbReference>
<evidence type="ECO:0000256" key="6">
    <source>
        <dbReference type="ARBA" id="ARBA00023136"/>
    </source>
</evidence>
<feature type="domain" description="Mechanosensitive ion channel MscS C-terminal" evidence="10">
    <location>
        <begin position="596"/>
        <end position="680"/>
    </location>
</feature>
<feature type="transmembrane region" description="Helical" evidence="7">
    <location>
        <begin position="289"/>
        <end position="307"/>
    </location>
</feature>
<feature type="transmembrane region" description="Helical" evidence="7">
    <location>
        <begin position="175"/>
        <end position="199"/>
    </location>
</feature>
<dbReference type="InterPro" id="IPR011066">
    <property type="entry name" value="MscS_channel_C_sf"/>
</dbReference>
<evidence type="ECO:0000313" key="13">
    <source>
        <dbReference type="Proteomes" id="UP001161580"/>
    </source>
</evidence>
<dbReference type="PANTHER" id="PTHR30460">
    <property type="entry name" value="MODERATE CONDUCTANCE MECHANOSENSITIVE CHANNEL YBIO"/>
    <property type="match status" value="1"/>
</dbReference>
<dbReference type="GO" id="GO:0005886">
    <property type="term" value="C:plasma membrane"/>
    <property type="evidence" value="ECO:0007669"/>
    <property type="project" value="UniProtKB-SubCell"/>
</dbReference>
<keyword evidence="13" id="KW-1185">Reference proteome</keyword>
<feature type="transmembrane region" description="Helical" evidence="7">
    <location>
        <begin position="260"/>
        <end position="283"/>
    </location>
</feature>
<feature type="transmembrane region" description="Helical" evidence="7">
    <location>
        <begin position="205"/>
        <end position="223"/>
    </location>
</feature>
<feature type="transmembrane region" description="Helical" evidence="7">
    <location>
        <begin position="133"/>
        <end position="154"/>
    </location>
</feature>
<evidence type="ECO:0000256" key="8">
    <source>
        <dbReference type="SAM" id="SignalP"/>
    </source>
</evidence>
<evidence type="ECO:0000256" key="7">
    <source>
        <dbReference type="SAM" id="Phobius"/>
    </source>
</evidence>
<feature type="domain" description="Mechanosensitive ion channel MscS" evidence="9">
    <location>
        <begin position="523"/>
        <end position="587"/>
    </location>
</feature>
<evidence type="ECO:0000259" key="9">
    <source>
        <dbReference type="Pfam" id="PF00924"/>
    </source>
</evidence>
<feature type="domain" description="Mechanosensitive ion channel transmembrane helices 2/3" evidence="11">
    <location>
        <begin position="481"/>
        <end position="521"/>
    </location>
</feature>
<dbReference type="InterPro" id="IPR023408">
    <property type="entry name" value="MscS_beta-dom_sf"/>
</dbReference>
<dbReference type="InterPro" id="IPR006685">
    <property type="entry name" value="MscS_channel_2nd"/>
</dbReference>
<evidence type="ECO:0000259" key="10">
    <source>
        <dbReference type="Pfam" id="PF21082"/>
    </source>
</evidence>
<dbReference type="InterPro" id="IPR049278">
    <property type="entry name" value="MS_channel_C"/>
</dbReference>
<dbReference type="SUPFAM" id="SSF82861">
    <property type="entry name" value="Mechanosensitive channel protein MscS (YggB), transmembrane region"/>
    <property type="match status" value="1"/>
</dbReference>
<comment type="similarity">
    <text evidence="2">Belongs to the MscS (TC 1.A.23) family.</text>
</comment>
<keyword evidence="4 7" id="KW-0812">Transmembrane</keyword>
<feature type="transmembrane region" description="Helical" evidence="7">
    <location>
        <begin position="423"/>
        <end position="444"/>
    </location>
</feature>
<keyword evidence="6 7" id="KW-0472">Membrane</keyword>
<dbReference type="Gene3D" id="3.30.70.100">
    <property type="match status" value="1"/>
</dbReference>
<dbReference type="GO" id="GO:0008381">
    <property type="term" value="F:mechanosensitive monoatomic ion channel activity"/>
    <property type="evidence" value="ECO:0007669"/>
    <property type="project" value="InterPro"/>
</dbReference>
<dbReference type="EMBL" id="JALDYZ010000003">
    <property type="protein sequence ID" value="MDI7922000.1"/>
    <property type="molecule type" value="Genomic_DNA"/>
</dbReference>
<comment type="subcellular location">
    <subcellularLocation>
        <location evidence="1">Cell membrane</location>
        <topology evidence="1">Multi-pass membrane protein</topology>
    </subcellularLocation>
</comment>
<feature type="transmembrane region" description="Helical" evidence="7">
    <location>
        <begin position="379"/>
        <end position="403"/>
    </location>
</feature>
<gene>
    <name evidence="12" type="ORF">MRS75_07840</name>
</gene>
<protein>
    <submittedName>
        <fullName evidence="12">Mechanosensitive ion channel family protein</fullName>
    </submittedName>
</protein>
<keyword evidence="3" id="KW-1003">Cell membrane</keyword>
<feature type="chain" id="PRO_5042118166" evidence="8">
    <location>
        <begin position="33"/>
        <end position="725"/>
    </location>
</feature>
<dbReference type="Gene3D" id="2.30.30.60">
    <property type="match status" value="1"/>
</dbReference>
<keyword evidence="5 7" id="KW-1133">Transmembrane helix</keyword>
<proteinExistence type="inferred from homology"/>
<reference evidence="12" key="1">
    <citation type="submission" date="2022-03" db="EMBL/GenBank/DDBJ databases">
        <title>Fererhizobium litorale gen. nov., sp. nov., isolated from sandy sediments of the Sea of Japan seashore.</title>
        <authorList>
            <person name="Romanenko L."/>
            <person name="Kurilenko V."/>
            <person name="Otstavnykh N."/>
            <person name="Svetashev V."/>
            <person name="Tekutyeva L."/>
            <person name="Isaeva M."/>
            <person name="Mikhailov V."/>
        </authorList>
    </citation>
    <scope>NUCLEOTIDE SEQUENCE</scope>
    <source>
        <strain evidence="12">KMM 9576</strain>
    </source>
</reference>
<dbReference type="InterPro" id="IPR010920">
    <property type="entry name" value="LSM_dom_sf"/>
</dbReference>
<dbReference type="SUPFAM" id="SSF82689">
    <property type="entry name" value="Mechanosensitive channel protein MscS (YggB), C-terminal domain"/>
    <property type="match status" value="1"/>
</dbReference>
<dbReference type="InterPro" id="IPR045276">
    <property type="entry name" value="YbiO_bact"/>
</dbReference>
<accession>A0AAE3QBK7</accession>
<dbReference type="AlphaFoldDB" id="A0AAE3QBK7"/>
<dbReference type="Pfam" id="PF21082">
    <property type="entry name" value="MS_channel_3rd"/>
    <property type="match status" value="1"/>
</dbReference>
<organism evidence="12 13">
    <name type="scientific">Ferirhizobium litorale</name>
    <dbReference type="NCBI Taxonomy" id="2927786"/>
    <lineage>
        <taxon>Bacteria</taxon>
        <taxon>Pseudomonadati</taxon>
        <taxon>Pseudomonadota</taxon>
        <taxon>Alphaproteobacteria</taxon>
        <taxon>Hyphomicrobiales</taxon>
        <taxon>Rhizobiaceae</taxon>
        <taxon>Ferirhizobium</taxon>
    </lineage>
</organism>
<dbReference type="Gene3D" id="1.10.287.1260">
    <property type="match status" value="1"/>
</dbReference>
<sequence length="725" mass="78539">MNLVSPPTRIAHWLLALAVMFSIAIASHRAWAQTPAPPQDKIDQLINLLDDPDVRAFLASRSSASAASGEPSAGAATPPAAPSKVNEAEQSLDLWAEGIRSHVRQVASAIPDLPSEIGRSLYNLYVAIESRGIGMSLFAFVLPIVLGGGAEWLYRQVMARRRLAHPDHESALPTISTRLATGIVPPLLFGVVLITLFLAVSSRGIVATLIFRVLLAITIYRLIGAVTRLILRQEKEEVAEPLPDAIAAANARETFWSRRVAVFAGVFLIGWVAAVSLAALGAPYGTTRVVAYAFGIALWAIAVETIWQRPLTNPETRRGGMHDWLLTLWITALWLIWVAGANIMFWLLLYAVLLPIVLRKSTRFVTDAFSAQRKDKENFNILVEVMVDRGVRALIIALAVGWLALQLELHPNIATSDVLVSRVIRGVLGGVLILLFADLVWQLVKAFINRRLELAQIAGGTDEELARKGRLLTLLPTLRNFLAVVIAVVAVLMVLAGLGVQIGPLIAGAGIFGVAIGFGSQALVKDVISGIFYMTDDAFRVGEYIQSGSYKGTVESFSIRSVKLRHHRGPVFTIPFGSLGAVQNMSRDWVIDKFMLQVSYDADIAKVKKLVKGVGAALLEDPEMGPQIIETVKMKGVEQFGDYGITLSFAVMTKPGFQAKIRRTAYLMIREAFAANGIEFASPVVQVAADEHSTAAAAKAANDAIAKKKLATQMQAEGGGEEEEQ</sequence>
<dbReference type="SUPFAM" id="SSF50182">
    <property type="entry name" value="Sm-like ribonucleoproteins"/>
    <property type="match status" value="1"/>
</dbReference>
<dbReference type="Pfam" id="PF00924">
    <property type="entry name" value="MS_channel_2nd"/>
    <property type="match status" value="1"/>
</dbReference>
<feature type="signal peptide" evidence="8">
    <location>
        <begin position="1"/>
        <end position="32"/>
    </location>
</feature>
<evidence type="ECO:0000259" key="11">
    <source>
        <dbReference type="Pfam" id="PF21088"/>
    </source>
</evidence>
<name>A0AAE3QBK7_9HYPH</name>
<feature type="transmembrane region" description="Helical" evidence="7">
    <location>
        <begin position="505"/>
        <end position="524"/>
    </location>
</feature>
<evidence type="ECO:0000256" key="2">
    <source>
        <dbReference type="ARBA" id="ARBA00008017"/>
    </source>
</evidence>
<dbReference type="Pfam" id="PF21088">
    <property type="entry name" value="MS_channel_1st"/>
    <property type="match status" value="1"/>
</dbReference>
<dbReference type="InterPro" id="IPR049142">
    <property type="entry name" value="MS_channel_1st"/>
</dbReference>
<dbReference type="PANTHER" id="PTHR30460:SF0">
    <property type="entry name" value="MODERATE CONDUCTANCE MECHANOSENSITIVE CHANNEL YBIO"/>
    <property type="match status" value="1"/>
</dbReference>
<evidence type="ECO:0000256" key="3">
    <source>
        <dbReference type="ARBA" id="ARBA00022475"/>
    </source>
</evidence>
<evidence type="ECO:0000256" key="5">
    <source>
        <dbReference type="ARBA" id="ARBA00022989"/>
    </source>
</evidence>
<feature type="transmembrane region" description="Helical" evidence="7">
    <location>
        <begin position="477"/>
        <end position="499"/>
    </location>
</feature>
<dbReference type="Proteomes" id="UP001161580">
    <property type="component" value="Unassembled WGS sequence"/>
</dbReference>
<comment type="caution">
    <text evidence="12">The sequence shown here is derived from an EMBL/GenBank/DDBJ whole genome shotgun (WGS) entry which is preliminary data.</text>
</comment>
<dbReference type="RefSeq" id="WP_311785986.1">
    <property type="nucleotide sequence ID" value="NZ_JALDYY010000003.1"/>
</dbReference>
<evidence type="ECO:0000313" key="12">
    <source>
        <dbReference type="EMBL" id="MDI7922000.1"/>
    </source>
</evidence>